<dbReference type="Gene3D" id="1.10.287.950">
    <property type="entry name" value="Methyl-accepting chemotaxis protein"/>
    <property type="match status" value="1"/>
</dbReference>
<sequence length="402" mass="45395">MVDHTGWYPPGQVCYPPELPLSFRNVYEIKPVVGAPSDDEVIGIHAVMHAASRVSGVIGMHDPRFFMQLADHLFNVQMARYRSKYSLITFPSDATYTPPSLPTHISANLKPVSGTPSDEEITKVHDAIQTYQELRRIPSLFDVRVNMELSQHLFDLQMARHMRISGESQPRAIYQTPISMEPAHPTRDAETQRSSEDSLTATNNMGTGANVTDNFQPPSKINVCDLMERSNQLAERCNLLLEHSNELIARYNQPANESSSQTLAERFNQVLERLTQIIGTHQPMEQSDRMTDRFNQLFECLNQQVGQSTQCTQRANELARQSNNSADRANKLAERLNELHESSNRLSEQANQTWEQVRGVLGNLNRVLVKVQHAIVRNHKGNTARAVDCLVNEKGELPVSME</sequence>
<evidence type="ECO:0000313" key="3">
    <source>
        <dbReference type="EMBL" id="CAE7170437.1"/>
    </source>
</evidence>
<protein>
    <recommendedName>
        <fullName evidence="5">Laminin domain protein</fullName>
    </recommendedName>
</protein>
<feature type="compositionally biased region" description="Polar residues" evidence="2">
    <location>
        <begin position="197"/>
        <end position="214"/>
    </location>
</feature>
<evidence type="ECO:0000256" key="2">
    <source>
        <dbReference type="SAM" id="MobiDB-lite"/>
    </source>
</evidence>
<evidence type="ECO:0000313" key="4">
    <source>
        <dbReference type="Proteomes" id="UP000663827"/>
    </source>
</evidence>
<dbReference type="Proteomes" id="UP000663827">
    <property type="component" value="Unassembled WGS sequence"/>
</dbReference>
<dbReference type="AlphaFoldDB" id="A0A8H3HZX5"/>
<keyword evidence="1" id="KW-0175">Coiled coil</keyword>
<proteinExistence type="predicted"/>
<feature type="compositionally biased region" description="Basic and acidic residues" evidence="2">
    <location>
        <begin position="184"/>
        <end position="196"/>
    </location>
</feature>
<organism evidence="3 4">
    <name type="scientific">Rhizoctonia solani</name>
    <dbReference type="NCBI Taxonomy" id="456999"/>
    <lineage>
        <taxon>Eukaryota</taxon>
        <taxon>Fungi</taxon>
        <taxon>Dikarya</taxon>
        <taxon>Basidiomycota</taxon>
        <taxon>Agaricomycotina</taxon>
        <taxon>Agaricomycetes</taxon>
        <taxon>Cantharellales</taxon>
        <taxon>Ceratobasidiaceae</taxon>
        <taxon>Rhizoctonia</taxon>
    </lineage>
</organism>
<evidence type="ECO:0000256" key="1">
    <source>
        <dbReference type="SAM" id="Coils"/>
    </source>
</evidence>
<dbReference type="SUPFAM" id="SSF58104">
    <property type="entry name" value="Methyl-accepting chemotaxis protein (MCP) signaling domain"/>
    <property type="match status" value="1"/>
</dbReference>
<feature type="coiled-coil region" evidence="1">
    <location>
        <begin position="319"/>
        <end position="349"/>
    </location>
</feature>
<dbReference type="EMBL" id="CAJNJQ010002253">
    <property type="protein sequence ID" value="CAE7170437.1"/>
    <property type="molecule type" value="Genomic_DNA"/>
</dbReference>
<name>A0A8H3HZX5_9AGAM</name>
<evidence type="ECO:0008006" key="5">
    <source>
        <dbReference type="Google" id="ProtNLM"/>
    </source>
</evidence>
<accession>A0A8H3HZX5</accession>
<feature type="region of interest" description="Disordered" evidence="2">
    <location>
        <begin position="179"/>
        <end position="214"/>
    </location>
</feature>
<gene>
    <name evidence="3" type="ORF">RDB_LOCUS105652</name>
</gene>
<reference evidence="3" key="1">
    <citation type="submission" date="2021-01" db="EMBL/GenBank/DDBJ databases">
        <authorList>
            <person name="Kaushik A."/>
        </authorList>
    </citation>
    <scope>NUCLEOTIDE SEQUENCE</scope>
    <source>
        <strain evidence="3">AG5</strain>
    </source>
</reference>
<comment type="caution">
    <text evidence="3">The sequence shown here is derived from an EMBL/GenBank/DDBJ whole genome shotgun (WGS) entry which is preliminary data.</text>
</comment>